<keyword evidence="2" id="KW-1185">Reference proteome</keyword>
<dbReference type="SUPFAM" id="SSF53335">
    <property type="entry name" value="S-adenosyl-L-methionine-dependent methyltransferases"/>
    <property type="match status" value="1"/>
</dbReference>
<dbReference type="EMBL" id="BMEC01000015">
    <property type="protein sequence ID" value="GGC50975.1"/>
    <property type="molecule type" value="Genomic_DNA"/>
</dbReference>
<sequence>MKTQDSFDKQAICRLCDSKSKLFHQSETSRFFKCPTCKGIFVDSSYLLDAETEEERYQAHNNDTTDPRYRKFVSPITGAVQASFRDSHLGLDFGCGSGPVITEVLREKGYQINTYDPFFDYRPEVLNEKYHFIACCEVAEHFHQPAKEFKLLKKLLHPKGSLFIMTDLFKGEIDFAEWYYKNDPTHVFFYQNDTFEWICKHFDFEKFEISGRLTTLYNK</sequence>
<reference evidence="2" key="1">
    <citation type="journal article" date="2019" name="Int. J. Syst. Evol. Microbiol.">
        <title>The Global Catalogue of Microorganisms (GCM) 10K type strain sequencing project: providing services to taxonomists for standard genome sequencing and annotation.</title>
        <authorList>
            <consortium name="The Broad Institute Genomics Platform"/>
            <consortium name="The Broad Institute Genome Sequencing Center for Infectious Disease"/>
            <person name="Wu L."/>
            <person name="Ma J."/>
        </authorList>
    </citation>
    <scope>NUCLEOTIDE SEQUENCE [LARGE SCALE GENOMIC DNA]</scope>
    <source>
        <strain evidence="2">CGMCC 1.10832</strain>
    </source>
</reference>
<gene>
    <name evidence="1" type="ORF">GCM10011506_40890</name>
</gene>
<dbReference type="GO" id="GO:0032259">
    <property type="term" value="P:methylation"/>
    <property type="evidence" value="ECO:0007669"/>
    <property type="project" value="UniProtKB-KW"/>
</dbReference>
<name>A0ABQ1N236_9BACT</name>
<protein>
    <submittedName>
        <fullName evidence="1">Methyltransferase</fullName>
    </submittedName>
</protein>
<dbReference type="Pfam" id="PF13489">
    <property type="entry name" value="Methyltransf_23"/>
    <property type="match status" value="1"/>
</dbReference>
<evidence type="ECO:0000313" key="1">
    <source>
        <dbReference type="EMBL" id="GGC50975.1"/>
    </source>
</evidence>
<accession>A0ABQ1N236</accession>
<dbReference type="RefSeq" id="WP_188467187.1">
    <property type="nucleotide sequence ID" value="NZ_BAABHU010000015.1"/>
</dbReference>
<dbReference type="GO" id="GO:0008168">
    <property type="term" value="F:methyltransferase activity"/>
    <property type="evidence" value="ECO:0007669"/>
    <property type="project" value="UniProtKB-KW"/>
</dbReference>
<comment type="caution">
    <text evidence="1">The sequence shown here is derived from an EMBL/GenBank/DDBJ whole genome shotgun (WGS) entry which is preliminary data.</text>
</comment>
<evidence type="ECO:0000313" key="2">
    <source>
        <dbReference type="Proteomes" id="UP000636010"/>
    </source>
</evidence>
<proteinExistence type="predicted"/>
<dbReference type="Gene3D" id="3.40.50.150">
    <property type="entry name" value="Vaccinia Virus protein VP39"/>
    <property type="match status" value="1"/>
</dbReference>
<dbReference type="InterPro" id="IPR029063">
    <property type="entry name" value="SAM-dependent_MTases_sf"/>
</dbReference>
<dbReference type="Proteomes" id="UP000636010">
    <property type="component" value="Unassembled WGS sequence"/>
</dbReference>
<keyword evidence="1" id="KW-0489">Methyltransferase</keyword>
<keyword evidence="1" id="KW-0808">Transferase</keyword>
<organism evidence="1 2">
    <name type="scientific">Marivirga lumbricoides</name>
    <dbReference type="NCBI Taxonomy" id="1046115"/>
    <lineage>
        <taxon>Bacteria</taxon>
        <taxon>Pseudomonadati</taxon>
        <taxon>Bacteroidota</taxon>
        <taxon>Cytophagia</taxon>
        <taxon>Cytophagales</taxon>
        <taxon>Marivirgaceae</taxon>
        <taxon>Marivirga</taxon>
    </lineage>
</organism>